<feature type="compositionally biased region" description="Polar residues" evidence="2">
    <location>
        <begin position="1744"/>
        <end position="1759"/>
    </location>
</feature>
<feature type="compositionally biased region" description="Polar residues" evidence="2">
    <location>
        <begin position="1276"/>
        <end position="1296"/>
    </location>
</feature>
<dbReference type="SUPFAM" id="SSF48371">
    <property type="entry name" value="ARM repeat"/>
    <property type="match status" value="1"/>
</dbReference>
<evidence type="ECO:0000313" key="5">
    <source>
        <dbReference type="EMBL" id="KAK9819325.1"/>
    </source>
</evidence>
<proteinExistence type="predicted"/>
<dbReference type="Pfam" id="PF14844">
    <property type="entry name" value="PH_BEACH"/>
    <property type="match status" value="1"/>
</dbReference>
<sequence>MSTWDGEDRFSLLLLEDGEYYFRDYNCHLWPAGKERLAGYLKVCSMSLYFVPRDANAPIMRLPFNATTSLERSLDERSPSGEDMFQVNFSLRIDMKPGNRDLPYTRHKGAFSFRFALVYASLEDVLPRIAQLWEVAQDDSRNGRETAHQRIAEMIAVHEENERFNVGWLADDSERITLELVGSCITPLCSQAGRIAITHVHLYFQPFNVFSNAPVQAWDLSMIVAIMPRRYQLQELGLEIFFTGHGSLFLTFRSKSACSDCMRTLQGLPAVQLQKFRSSKKWTRDWVNGKVSNFDYLMHLNREAGRSLKDLTQYPVFPWVIADYHSKTLDLTDPSTFRDLSKPIGALNAKRLAEFRERFRELKKMADMSTARRTPGAPPPLEFPPFLYGCHYSTPGYVVYYLMRRNPELMLRLQNGRFDAPDRLFWSIQDTWKSVTTFPTDVKELIPEFYSTDPSFLTVSETADFGQRSSGARVGNVDLPPWATDAADFVGKLAEALESPPVSRALHKWIDLIFGFKNAGAAAEEANNVFHYLTYDHIALEQLDKEESLRIKEALRVQMMEFGRTPRQLFSKPHPKRKVHFDGRRGTCSCLAPSAPRHPKRPINILGPQQRPSSKNVSAVSRAVMKLTSSRATIRADTLAWLETMARTKEPDVLTLSSHTELMPLVRATADATGEAAAEMQLVLARATKALAVSSANRVLLLDASVLEQLLDLIASPSKSLSRHATQALVLLTTLNSKSTREEDHRLNALPPGPMAQLLQCSGDAGADVDHRAAAITAIEHLSFFQSNRATFVQQGALEALIKILQNASLAVDQPPRMNGAVRDRQGPATPSTKVLQVQGSDLSYSLSRPYEKHSMRTLAASALAALLQDPPHQSQAVNAGALVVLLQLAREGSPDLRAACLQCLAVLSKQDAFKRRLLDQGAVEVVCGAASASGEEQRPAAACLANLCSDPHLLSHIAANPATIPALTTLSQSPIKDVQRHAARAFWHLAFAEDSKPRLLEAQGLPAMLRLALPATYSTATQALSRQALRRLADDPQVKDQIFQESPLSAQEMENMLYNSELTPQGSSLHPSDSAGHLSLDRKASGGAYLGSQPGSSIPRNFSAATNPDEPSAARSGSGTIRSGGSTPVSPFARLARHVRSSSADSSKHGGQASETMQPVARSISGVDAGSAAAEPPHSASSGRRHSGKLFGRGRKRSAVGAMNDVPPQGGWGSGMKASPQGPEVLNGSRPLVGSTPQPLHSRVSPGKIHQRMGAASAAVAPAAAPAMSGLSGTGIHTPSQPSAAAEPIQQSSTGLRRAGPAVGTSSSLPQHSSSTWQSGHPLTSPAAAAPDVAINAPIAANNLQQGRLVQQPANIPTSVFTSAAAAGSSSSPANLRQDERMQMTAGLPTSAAAGPHGLQASLPLGPHSGQATPLASPSDSDSFQSVLSGPIPMDPTSVPMSNGNEAHSLHSLPLEPYRPDGFRQSSTNGSAGLMNADSAEPPSTWGLLSNGDVQFDSNAAGKPKPGRLGDHDEPAVRPRDLREGSSGATLATTGNQRGYSRGMEQAEDGVGQDRVSQNHVQAEEGGTWSMTSPGAQQASQGLLTSQGSVSKLIAAYSQQPTWKASVPPEMRRTSSRVQQAILSAANPSLSIQHTTSAATSALPLSQSQPKYMSPSGPAQSKTMSGSYPLADSAQGRQHMPPLRTTPQQMSRAAASVPASSPLSAGSNKYSGADVVSERPRTPRPEDIMDSFGGLGPEPDPLSSHTLDSPVSRTSSDSPLDDASAKGSNIPQRVGHEQAGTNMAMSPHPGVLQTWAGALPSKPAVGDEERDLMQPAPMQNGTGPTAGSSLISTWPRSSNDAAAGAVPFEVRKVRKPPLPAGAPAARASAAARSSSRGGAQAAPAALQAAAAHPIHSSAGQEHTGNAGSVTPAGSPPDRLKGWQLNPKAQGSGHDGNGKCTWRGCPIILRALLYDAFCVELPPPDLRMACCYQLQLSSCRQFWLMLLRP</sequence>
<feature type="compositionally biased region" description="Polar residues" evidence="2">
    <location>
        <begin position="1898"/>
        <end position="1909"/>
    </location>
</feature>
<feature type="compositionally biased region" description="Low complexity" evidence="2">
    <location>
        <begin position="1862"/>
        <end position="1892"/>
    </location>
</feature>
<evidence type="ECO:0000259" key="4">
    <source>
        <dbReference type="PROSITE" id="PS51783"/>
    </source>
</evidence>
<dbReference type="InterPro" id="IPR011989">
    <property type="entry name" value="ARM-like"/>
</dbReference>
<name>A0AAW1QD84_9CHLO</name>
<feature type="compositionally biased region" description="Polar residues" evidence="2">
    <location>
        <begin position="1094"/>
        <end position="1107"/>
    </location>
</feature>
<feature type="region of interest" description="Disordered" evidence="2">
    <location>
        <begin position="1063"/>
        <end position="1246"/>
    </location>
</feature>
<dbReference type="Gene3D" id="2.30.29.30">
    <property type="entry name" value="Pleckstrin-homology domain (PH domain)/Phosphotyrosine-binding domain (PTB)"/>
    <property type="match status" value="1"/>
</dbReference>
<dbReference type="InterPro" id="IPR011993">
    <property type="entry name" value="PH-like_dom_sf"/>
</dbReference>
<dbReference type="InterPro" id="IPR050865">
    <property type="entry name" value="BEACH_Domain"/>
</dbReference>
<dbReference type="Pfam" id="PF25400">
    <property type="entry name" value="PH_FAN"/>
    <property type="match status" value="1"/>
</dbReference>
<gene>
    <name evidence="5" type="ORF">WJX74_006280</name>
</gene>
<feature type="compositionally biased region" description="Low complexity" evidence="2">
    <location>
        <begin position="1170"/>
        <end position="1183"/>
    </location>
</feature>
<reference evidence="5 6" key="1">
    <citation type="journal article" date="2024" name="Nat. Commun.">
        <title>Phylogenomics reveals the evolutionary origins of lichenization in chlorophyte algae.</title>
        <authorList>
            <person name="Puginier C."/>
            <person name="Libourel C."/>
            <person name="Otte J."/>
            <person name="Skaloud P."/>
            <person name="Haon M."/>
            <person name="Grisel S."/>
            <person name="Petersen M."/>
            <person name="Berrin J.G."/>
            <person name="Delaux P.M."/>
            <person name="Dal Grande F."/>
            <person name="Keller J."/>
        </authorList>
    </citation>
    <scope>NUCLEOTIDE SEQUENCE [LARGE SCALE GENOMIC DNA]</scope>
    <source>
        <strain evidence="5 6">SAG 2145</strain>
    </source>
</reference>
<feature type="compositionally biased region" description="Basic residues" evidence="2">
    <location>
        <begin position="1184"/>
        <end position="1199"/>
    </location>
</feature>
<dbReference type="InterPro" id="IPR016024">
    <property type="entry name" value="ARM-type_fold"/>
</dbReference>
<feature type="compositionally biased region" description="Basic and acidic residues" evidence="2">
    <location>
        <begin position="1717"/>
        <end position="1728"/>
    </location>
</feature>
<evidence type="ECO:0000313" key="6">
    <source>
        <dbReference type="Proteomes" id="UP001438707"/>
    </source>
</evidence>
<evidence type="ECO:0000256" key="2">
    <source>
        <dbReference type="SAM" id="MobiDB-lite"/>
    </source>
</evidence>
<dbReference type="SMART" id="SM00185">
    <property type="entry name" value="ARM"/>
    <property type="match status" value="6"/>
</dbReference>
<dbReference type="Gene3D" id="1.25.10.10">
    <property type="entry name" value="Leucine-rich Repeat Variant"/>
    <property type="match status" value="2"/>
</dbReference>
<feature type="compositionally biased region" description="Polar residues" evidence="2">
    <location>
        <begin position="1411"/>
        <end position="1429"/>
    </location>
</feature>
<keyword evidence="1" id="KW-0853">WD repeat</keyword>
<feature type="compositionally biased region" description="Polar residues" evidence="2">
    <location>
        <begin position="1528"/>
        <end position="1540"/>
    </location>
</feature>
<feature type="compositionally biased region" description="Polar residues" evidence="2">
    <location>
        <begin position="1633"/>
        <end position="1667"/>
    </location>
</feature>
<feature type="compositionally biased region" description="Polar residues" evidence="2">
    <location>
        <begin position="1063"/>
        <end position="1072"/>
    </location>
</feature>
<dbReference type="PROSITE" id="PS51783">
    <property type="entry name" value="PH_BEACH"/>
    <property type="match status" value="1"/>
</dbReference>
<dbReference type="SMART" id="SM01026">
    <property type="entry name" value="Beach"/>
    <property type="match status" value="1"/>
</dbReference>
<feature type="region of interest" description="Disordered" evidence="2">
    <location>
        <begin position="1857"/>
        <end position="1936"/>
    </location>
</feature>
<feature type="compositionally biased region" description="Basic and acidic residues" evidence="2">
    <location>
        <begin position="1509"/>
        <end position="1525"/>
    </location>
</feature>
<feature type="region of interest" description="Disordered" evidence="2">
    <location>
        <begin position="1268"/>
        <end position="1328"/>
    </location>
</feature>
<dbReference type="PANTHER" id="PTHR13743:SF123">
    <property type="entry name" value="PROTEIN FAN"/>
    <property type="match status" value="1"/>
</dbReference>
<dbReference type="Gene3D" id="1.10.1540.10">
    <property type="entry name" value="BEACH domain"/>
    <property type="match status" value="1"/>
</dbReference>
<dbReference type="SUPFAM" id="SSF50729">
    <property type="entry name" value="PH domain-like"/>
    <property type="match status" value="1"/>
</dbReference>
<dbReference type="Pfam" id="PF02138">
    <property type="entry name" value="Beach"/>
    <property type="match status" value="1"/>
</dbReference>
<dbReference type="InterPro" id="IPR000225">
    <property type="entry name" value="Armadillo"/>
</dbReference>
<dbReference type="InterPro" id="IPR000409">
    <property type="entry name" value="BEACH_dom"/>
</dbReference>
<dbReference type="SUPFAM" id="SSF81837">
    <property type="entry name" value="BEACH domain"/>
    <property type="match status" value="1"/>
</dbReference>
<feature type="compositionally biased region" description="Low complexity" evidence="2">
    <location>
        <begin position="1692"/>
        <end position="1708"/>
    </location>
</feature>
<feature type="domain" description="BEACH-type PH" evidence="4">
    <location>
        <begin position="171"/>
        <end position="266"/>
    </location>
</feature>
<accession>A0AAW1QD84</accession>
<evidence type="ECO:0000256" key="1">
    <source>
        <dbReference type="ARBA" id="ARBA00022574"/>
    </source>
</evidence>
<dbReference type="EMBL" id="JALJOS010000048">
    <property type="protein sequence ID" value="KAK9819325.1"/>
    <property type="molecule type" value="Genomic_DNA"/>
</dbReference>
<feature type="compositionally biased region" description="Low complexity" evidence="2">
    <location>
        <begin position="1306"/>
        <end position="1320"/>
    </location>
</feature>
<dbReference type="Proteomes" id="UP001438707">
    <property type="component" value="Unassembled WGS sequence"/>
</dbReference>
<dbReference type="InterPro" id="IPR057496">
    <property type="entry name" value="FAN-like_PH"/>
</dbReference>
<feature type="region of interest" description="Disordered" evidence="2">
    <location>
        <begin position="1390"/>
        <end position="1585"/>
    </location>
</feature>
<feature type="compositionally biased region" description="Polar residues" evidence="2">
    <location>
        <begin position="1570"/>
        <end position="1585"/>
    </location>
</feature>
<dbReference type="PANTHER" id="PTHR13743">
    <property type="entry name" value="BEIGE/BEACH-RELATED"/>
    <property type="match status" value="1"/>
</dbReference>
<organism evidence="5 6">
    <name type="scientific">Apatococcus lobatus</name>
    <dbReference type="NCBI Taxonomy" id="904363"/>
    <lineage>
        <taxon>Eukaryota</taxon>
        <taxon>Viridiplantae</taxon>
        <taxon>Chlorophyta</taxon>
        <taxon>core chlorophytes</taxon>
        <taxon>Trebouxiophyceae</taxon>
        <taxon>Chlorellales</taxon>
        <taxon>Chlorellaceae</taxon>
        <taxon>Apatococcus</taxon>
    </lineage>
</organism>
<comment type="caution">
    <text evidence="5">The sequence shown here is derived from an EMBL/GenBank/DDBJ whole genome shotgun (WGS) entry which is preliminary data.</text>
</comment>
<dbReference type="CDD" id="cd06071">
    <property type="entry name" value="Beach"/>
    <property type="match status" value="1"/>
</dbReference>
<protein>
    <submittedName>
        <fullName evidence="5">Uncharacterized protein</fullName>
    </submittedName>
</protein>
<dbReference type="PROSITE" id="PS50197">
    <property type="entry name" value="BEACH"/>
    <property type="match status" value="1"/>
</dbReference>
<evidence type="ECO:0000259" key="3">
    <source>
        <dbReference type="PROSITE" id="PS50197"/>
    </source>
</evidence>
<feature type="domain" description="BEACH" evidence="3">
    <location>
        <begin position="271"/>
        <end position="577"/>
    </location>
</feature>
<keyword evidence="6" id="KW-1185">Reference proteome</keyword>
<feature type="compositionally biased region" description="Low complexity" evidence="2">
    <location>
        <begin position="1114"/>
        <end position="1128"/>
    </location>
</feature>
<feature type="region of interest" description="Disordered" evidence="2">
    <location>
        <begin position="1633"/>
        <end position="1775"/>
    </location>
</feature>
<dbReference type="InterPro" id="IPR023362">
    <property type="entry name" value="PH-BEACH_dom"/>
</dbReference>
<dbReference type="InterPro" id="IPR036372">
    <property type="entry name" value="BEACH_dom_sf"/>
</dbReference>